<comment type="caution">
    <text evidence="1">The sequence shown here is derived from an EMBL/GenBank/DDBJ whole genome shotgun (WGS) entry which is preliminary data.</text>
</comment>
<accession>A0A3P3WFS7</accession>
<dbReference type="EMBL" id="RQVR01000001">
    <property type="protein sequence ID" value="RRJ93975.1"/>
    <property type="molecule type" value="Genomic_DNA"/>
</dbReference>
<evidence type="ECO:0000313" key="2">
    <source>
        <dbReference type="Proteomes" id="UP000271937"/>
    </source>
</evidence>
<proteinExistence type="predicted"/>
<name>A0A3P3WFS7_9FLAO</name>
<dbReference type="AlphaFoldDB" id="A0A3P3WFS7"/>
<dbReference type="RefSeq" id="WP_125011117.1">
    <property type="nucleotide sequence ID" value="NZ_RQVR01000001.1"/>
</dbReference>
<organism evidence="1 2">
    <name type="scientific">Flavobacterium macacae</name>
    <dbReference type="NCBI Taxonomy" id="2488993"/>
    <lineage>
        <taxon>Bacteria</taxon>
        <taxon>Pseudomonadati</taxon>
        <taxon>Bacteroidota</taxon>
        <taxon>Flavobacteriia</taxon>
        <taxon>Flavobacteriales</taxon>
        <taxon>Flavobacteriaceae</taxon>
        <taxon>Flavobacterium</taxon>
    </lineage>
</organism>
<reference evidence="1 2" key="1">
    <citation type="submission" date="2018-11" db="EMBL/GenBank/DDBJ databases">
        <title>Flavobacterium sp. nov., YIM 102600 draft genome.</title>
        <authorList>
            <person name="Li G."/>
            <person name="Jiang Y."/>
        </authorList>
    </citation>
    <scope>NUCLEOTIDE SEQUENCE [LARGE SCALE GENOMIC DNA]</scope>
    <source>
        <strain evidence="1 2">YIM 102600</strain>
    </source>
</reference>
<dbReference type="Proteomes" id="UP000271937">
    <property type="component" value="Unassembled WGS sequence"/>
</dbReference>
<protein>
    <submittedName>
        <fullName evidence="1">Uncharacterized protein</fullName>
    </submittedName>
</protein>
<keyword evidence="2" id="KW-1185">Reference proteome</keyword>
<dbReference type="OrthoDB" id="1246696at2"/>
<sequence length="273" mass="31736">MVEINSDSKISSLQCGNQIVFVPKNLIKEYMVKLVVNKNAEKENLLLYRVKTTWNKLKPSGFLVKVETRDFLVNYENPSSMIEVLAEECRNSLKTIVVQLDNFGKLEQLLNFQEIVATWNQIKENLALKYSGDIVEKYIKLQNEALLSEETVLCRLKNDLFLNQYFYPIYNNAFHDFKLELIEKSNLLQVKYTFPIDFLAQNNATLNDKEQIEFEKKISSKYDNQQMPVSSYETKYTLNRNHSIESISGNFEALGQKLTFSIYAVPDTKAFDT</sequence>
<evidence type="ECO:0000313" key="1">
    <source>
        <dbReference type="EMBL" id="RRJ93975.1"/>
    </source>
</evidence>
<gene>
    <name evidence="1" type="ORF">EG849_00455</name>
</gene>